<dbReference type="EMBL" id="BMPP01000003">
    <property type="protein sequence ID" value="GGK19146.1"/>
    <property type="molecule type" value="Genomic_DNA"/>
</dbReference>
<comment type="caution">
    <text evidence="2">The sequence shown here is derived from an EMBL/GenBank/DDBJ whole genome shotgun (WGS) entry which is preliminary data.</text>
</comment>
<gene>
    <name evidence="2" type="ORF">GCM10008955_10690</name>
</gene>
<proteinExistence type="predicted"/>
<evidence type="ECO:0000256" key="1">
    <source>
        <dbReference type="SAM" id="SignalP"/>
    </source>
</evidence>
<name>A0ABQ2EPD0_9DEIO</name>
<keyword evidence="1" id="KW-0732">Signal</keyword>
<reference evidence="3" key="1">
    <citation type="journal article" date="2019" name="Int. J. Syst. Evol. Microbiol.">
        <title>The Global Catalogue of Microorganisms (GCM) 10K type strain sequencing project: providing services to taxonomists for standard genome sequencing and annotation.</title>
        <authorList>
            <consortium name="The Broad Institute Genomics Platform"/>
            <consortium name="The Broad Institute Genome Sequencing Center for Infectious Disease"/>
            <person name="Wu L."/>
            <person name="Ma J."/>
        </authorList>
    </citation>
    <scope>NUCLEOTIDE SEQUENCE [LARGE SCALE GENOMIC DNA]</scope>
    <source>
        <strain evidence="3">JCM 30331</strain>
    </source>
</reference>
<feature type="signal peptide" evidence="1">
    <location>
        <begin position="1"/>
        <end position="21"/>
    </location>
</feature>
<evidence type="ECO:0000313" key="2">
    <source>
        <dbReference type="EMBL" id="GGK19146.1"/>
    </source>
</evidence>
<keyword evidence="3" id="KW-1185">Reference proteome</keyword>
<organism evidence="2 3">
    <name type="scientific">Deinococcus malanensis</name>
    <dbReference type="NCBI Taxonomy" id="1706855"/>
    <lineage>
        <taxon>Bacteria</taxon>
        <taxon>Thermotogati</taxon>
        <taxon>Deinococcota</taxon>
        <taxon>Deinococci</taxon>
        <taxon>Deinococcales</taxon>
        <taxon>Deinococcaceae</taxon>
        <taxon>Deinococcus</taxon>
    </lineage>
</organism>
<feature type="chain" id="PRO_5046853187" evidence="1">
    <location>
        <begin position="22"/>
        <end position="63"/>
    </location>
</feature>
<accession>A0ABQ2EPD0</accession>
<sequence length="63" mass="6390">MRHFIAAVLAFALLAAPGASAGSFGAWVNATPDPVTAQGSFGAWVNSDPDPITVEGSFGAWVN</sequence>
<protein>
    <submittedName>
        <fullName evidence="2">Uncharacterized protein</fullName>
    </submittedName>
</protein>
<dbReference type="Proteomes" id="UP000647587">
    <property type="component" value="Unassembled WGS sequence"/>
</dbReference>
<dbReference type="RefSeq" id="WP_189005221.1">
    <property type="nucleotide sequence ID" value="NZ_BMPP01000003.1"/>
</dbReference>
<evidence type="ECO:0000313" key="3">
    <source>
        <dbReference type="Proteomes" id="UP000647587"/>
    </source>
</evidence>